<dbReference type="InterPro" id="IPR001789">
    <property type="entry name" value="Sig_transdc_resp-reg_receiver"/>
</dbReference>
<dbReference type="GO" id="GO:0000160">
    <property type="term" value="P:phosphorelay signal transduction system"/>
    <property type="evidence" value="ECO:0007669"/>
    <property type="project" value="InterPro"/>
</dbReference>
<evidence type="ECO:0000256" key="1">
    <source>
        <dbReference type="ARBA" id="ARBA00022553"/>
    </source>
</evidence>
<reference evidence="4 5" key="1">
    <citation type="submission" date="2020-08" db="EMBL/GenBank/DDBJ databases">
        <title>Functional genomics of gut bacteria from endangered species of beetles.</title>
        <authorList>
            <person name="Carlos-Shanley C."/>
        </authorList>
    </citation>
    <scope>NUCLEOTIDE SEQUENCE [LARGE SCALE GENOMIC DNA]</scope>
    <source>
        <strain evidence="4 5">S00224</strain>
    </source>
</reference>
<organism evidence="4 5">
    <name type="scientific">Sphingomonas kyeonggiensis</name>
    <dbReference type="NCBI Taxonomy" id="1268553"/>
    <lineage>
        <taxon>Bacteria</taxon>
        <taxon>Pseudomonadati</taxon>
        <taxon>Pseudomonadota</taxon>
        <taxon>Alphaproteobacteria</taxon>
        <taxon>Sphingomonadales</taxon>
        <taxon>Sphingomonadaceae</taxon>
        <taxon>Sphingomonas</taxon>
    </lineage>
</organism>
<dbReference type="PROSITE" id="PS50110">
    <property type="entry name" value="RESPONSE_REGULATORY"/>
    <property type="match status" value="1"/>
</dbReference>
<dbReference type="Proteomes" id="UP000575241">
    <property type="component" value="Unassembled WGS sequence"/>
</dbReference>
<dbReference type="Pfam" id="PF00072">
    <property type="entry name" value="Response_reg"/>
    <property type="match status" value="1"/>
</dbReference>
<keyword evidence="1 2" id="KW-0597">Phosphoprotein</keyword>
<name>A0A7W7K399_9SPHN</name>
<dbReference type="SMART" id="SM00448">
    <property type="entry name" value="REC"/>
    <property type="match status" value="1"/>
</dbReference>
<dbReference type="Gene3D" id="3.40.50.2300">
    <property type="match status" value="1"/>
</dbReference>
<dbReference type="AlphaFoldDB" id="A0A7W7K399"/>
<keyword evidence="5" id="KW-1185">Reference proteome</keyword>
<protein>
    <submittedName>
        <fullName evidence="4">FixJ family two-component response regulator</fullName>
    </submittedName>
</protein>
<dbReference type="SUPFAM" id="SSF52172">
    <property type="entry name" value="CheY-like"/>
    <property type="match status" value="1"/>
</dbReference>
<feature type="domain" description="Response regulatory" evidence="3">
    <location>
        <begin position="9"/>
        <end position="122"/>
    </location>
</feature>
<accession>A0A7W7K399</accession>
<dbReference type="PANTHER" id="PTHR44591">
    <property type="entry name" value="STRESS RESPONSE REGULATOR PROTEIN 1"/>
    <property type="match status" value="1"/>
</dbReference>
<dbReference type="PANTHER" id="PTHR44591:SF25">
    <property type="entry name" value="CHEMOTAXIS TWO-COMPONENT RESPONSE REGULATOR"/>
    <property type="match status" value="1"/>
</dbReference>
<evidence type="ECO:0000313" key="4">
    <source>
        <dbReference type="EMBL" id="MBB4840262.1"/>
    </source>
</evidence>
<evidence type="ECO:0000256" key="2">
    <source>
        <dbReference type="PROSITE-ProRule" id="PRU00169"/>
    </source>
</evidence>
<proteinExistence type="predicted"/>
<dbReference type="InterPro" id="IPR050595">
    <property type="entry name" value="Bact_response_regulator"/>
</dbReference>
<comment type="caution">
    <text evidence="4">The sequence shown here is derived from an EMBL/GenBank/DDBJ whole genome shotgun (WGS) entry which is preliminary data.</text>
</comment>
<evidence type="ECO:0000313" key="5">
    <source>
        <dbReference type="Proteomes" id="UP000575241"/>
    </source>
</evidence>
<sequence>MTELPPSPRVAIVDDDPGIRGSLNSLLRSAGLASELFDSAEALLAGDPARFDWIVTDLHMPGMTGLELQAEIGRLGCDCAMIVMTAFPTPASQAQALGAGARAFLTKPIDPDLLLDAIEGAA</sequence>
<feature type="modified residue" description="4-aspartylphosphate" evidence="2">
    <location>
        <position position="57"/>
    </location>
</feature>
<evidence type="ECO:0000259" key="3">
    <source>
        <dbReference type="PROSITE" id="PS50110"/>
    </source>
</evidence>
<dbReference type="EMBL" id="JACHLN010000003">
    <property type="protein sequence ID" value="MBB4840262.1"/>
    <property type="molecule type" value="Genomic_DNA"/>
</dbReference>
<dbReference type="RefSeq" id="WP_184168741.1">
    <property type="nucleotide sequence ID" value="NZ_JACHLN010000003.1"/>
</dbReference>
<dbReference type="InterPro" id="IPR011006">
    <property type="entry name" value="CheY-like_superfamily"/>
</dbReference>
<gene>
    <name evidence="4" type="ORF">HNP52_003354</name>
</gene>